<gene>
    <name evidence="1" type="ORF">Fot_46080</name>
</gene>
<sequence length="127" mass="14095">MGICASSHLISKRSGSMDFPPAKVVHLDGRLQEFRRRIAAEEVLSLNPNCFICSSDTMYINSPPPQMSPDDVLKLGQIYFLMPISKSQNPLSLQDLCALAIKTSKALHNSPFLPTRVPKCFNDIVSF</sequence>
<comment type="caution">
    <text evidence="1">The sequence shown here is derived from an EMBL/GenBank/DDBJ whole genome shotgun (WGS) entry which is preliminary data.</text>
</comment>
<name>A0ABD1QLF4_9LAMI</name>
<accession>A0ABD1QLF4</accession>
<reference evidence="2" key="1">
    <citation type="submission" date="2024-07" db="EMBL/GenBank/DDBJ databases">
        <title>Two chromosome-level genome assemblies of Korean endemic species Abeliophyllum distichum and Forsythia ovata (Oleaceae).</title>
        <authorList>
            <person name="Jang H."/>
        </authorList>
    </citation>
    <scope>NUCLEOTIDE SEQUENCE [LARGE SCALE GENOMIC DNA]</scope>
</reference>
<dbReference type="EMBL" id="JBFOLJ010000014">
    <property type="protein sequence ID" value="KAL2477066.1"/>
    <property type="molecule type" value="Genomic_DNA"/>
</dbReference>
<dbReference type="AlphaFoldDB" id="A0ABD1QLF4"/>
<proteinExistence type="predicted"/>
<dbReference type="PANTHER" id="PTHR33052">
    <property type="entry name" value="DUF4228 DOMAIN PROTEIN-RELATED"/>
    <property type="match status" value="1"/>
</dbReference>
<evidence type="ECO:0000313" key="2">
    <source>
        <dbReference type="Proteomes" id="UP001604277"/>
    </source>
</evidence>
<evidence type="ECO:0000313" key="1">
    <source>
        <dbReference type="EMBL" id="KAL2477066.1"/>
    </source>
</evidence>
<dbReference type="Pfam" id="PF14009">
    <property type="entry name" value="PADRE"/>
    <property type="match status" value="1"/>
</dbReference>
<organism evidence="1 2">
    <name type="scientific">Forsythia ovata</name>
    <dbReference type="NCBI Taxonomy" id="205694"/>
    <lineage>
        <taxon>Eukaryota</taxon>
        <taxon>Viridiplantae</taxon>
        <taxon>Streptophyta</taxon>
        <taxon>Embryophyta</taxon>
        <taxon>Tracheophyta</taxon>
        <taxon>Spermatophyta</taxon>
        <taxon>Magnoliopsida</taxon>
        <taxon>eudicotyledons</taxon>
        <taxon>Gunneridae</taxon>
        <taxon>Pentapetalae</taxon>
        <taxon>asterids</taxon>
        <taxon>lamiids</taxon>
        <taxon>Lamiales</taxon>
        <taxon>Oleaceae</taxon>
        <taxon>Forsythieae</taxon>
        <taxon>Forsythia</taxon>
    </lineage>
</organism>
<dbReference type="InterPro" id="IPR025322">
    <property type="entry name" value="PADRE_dom"/>
</dbReference>
<keyword evidence="2" id="KW-1185">Reference proteome</keyword>
<dbReference type="Proteomes" id="UP001604277">
    <property type="component" value="Unassembled WGS sequence"/>
</dbReference>
<protein>
    <submittedName>
        <fullName evidence="1">Uncharacterized protein</fullName>
    </submittedName>
</protein>